<dbReference type="RefSeq" id="WP_215485885.1">
    <property type="nucleotide sequence ID" value="NZ_BAAAPJ010000001.1"/>
</dbReference>
<comment type="caution">
    <text evidence="2">The sequence shown here is derived from an EMBL/GenBank/DDBJ whole genome shotgun (WGS) entry which is preliminary data.</text>
</comment>
<sequence length="179" mass="19421">MAWETRGSRIVYENRWIRVEENEILGPHGEGIYGVVEMRHPAVFIVAIDDEDRVCLVSLDRYTTGASVEVPAGGSDGEDPLLAAQRELLEETGHSALEWTLIGQMDALNGIARAPEYVYLARGIAPAEDAGATQGEEGIDAVRWLPFGEVLSMVRRGEITDGESVAALAFAGIHLGRFA</sequence>
<name>A0ABS5XQ25_9MICO</name>
<evidence type="ECO:0000259" key="1">
    <source>
        <dbReference type="PROSITE" id="PS51462"/>
    </source>
</evidence>
<dbReference type="EMBL" id="JAFLHG010000001">
    <property type="protein sequence ID" value="MBT8796631.1"/>
    <property type="molecule type" value="Genomic_DNA"/>
</dbReference>
<feature type="domain" description="Nudix hydrolase" evidence="1">
    <location>
        <begin position="38"/>
        <end position="167"/>
    </location>
</feature>
<dbReference type="InterPro" id="IPR000086">
    <property type="entry name" value="NUDIX_hydrolase_dom"/>
</dbReference>
<dbReference type="SUPFAM" id="SSF55811">
    <property type="entry name" value="Nudix"/>
    <property type="match status" value="1"/>
</dbReference>
<dbReference type="GO" id="GO:0016787">
    <property type="term" value="F:hydrolase activity"/>
    <property type="evidence" value="ECO:0007669"/>
    <property type="project" value="UniProtKB-KW"/>
</dbReference>
<accession>A0ABS5XQ25</accession>
<dbReference type="PROSITE" id="PS51462">
    <property type="entry name" value="NUDIX"/>
    <property type="match status" value="1"/>
</dbReference>
<gene>
    <name evidence="2" type="ORF">J0P97_00885</name>
</gene>
<reference evidence="2 3" key="1">
    <citation type="submission" date="2021-03" db="EMBL/GenBank/DDBJ databases">
        <title>Microbacterium pauli sp. nov., isolated from microfiltered milk.</title>
        <authorList>
            <person name="Bellassi P."/>
            <person name="Fontana A."/>
            <person name="Callegari M.L."/>
            <person name="Lorenzo M."/>
            <person name="Cappa F."/>
        </authorList>
    </citation>
    <scope>NUCLEOTIDE SEQUENCE [LARGE SCALE GENOMIC DNA]</scope>
    <source>
        <strain evidence="2 3">DSM 18909</strain>
    </source>
</reference>
<keyword evidence="2" id="KW-0378">Hydrolase</keyword>
<proteinExistence type="predicted"/>
<protein>
    <submittedName>
        <fullName evidence="2">NUDIX hydrolase</fullName>
    </submittedName>
</protein>
<dbReference type="Gene3D" id="3.90.79.10">
    <property type="entry name" value="Nucleoside Triphosphate Pyrophosphohydrolase"/>
    <property type="match status" value="1"/>
</dbReference>
<dbReference type="InterPro" id="IPR015797">
    <property type="entry name" value="NUDIX_hydrolase-like_dom_sf"/>
</dbReference>
<dbReference type="Pfam" id="PF00293">
    <property type="entry name" value="NUDIX"/>
    <property type="match status" value="1"/>
</dbReference>
<organism evidence="2 3">
    <name type="scientific">Microbacterium flavum</name>
    <dbReference type="NCBI Taxonomy" id="415216"/>
    <lineage>
        <taxon>Bacteria</taxon>
        <taxon>Bacillati</taxon>
        <taxon>Actinomycetota</taxon>
        <taxon>Actinomycetes</taxon>
        <taxon>Micrococcales</taxon>
        <taxon>Microbacteriaceae</taxon>
        <taxon>Microbacterium</taxon>
    </lineage>
</organism>
<keyword evidence="3" id="KW-1185">Reference proteome</keyword>
<evidence type="ECO:0000313" key="2">
    <source>
        <dbReference type="EMBL" id="MBT8796631.1"/>
    </source>
</evidence>
<dbReference type="Proteomes" id="UP000740605">
    <property type="component" value="Unassembled WGS sequence"/>
</dbReference>
<evidence type="ECO:0000313" key="3">
    <source>
        <dbReference type="Proteomes" id="UP000740605"/>
    </source>
</evidence>